<accession>A0A8T3BI16</accession>
<proteinExistence type="predicted"/>
<dbReference type="SMR" id="A0A8T3BI16"/>
<evidence type="ECO:0000313" key="2">
    <source>
        <dbReference type="Proteomes" id="UP000829196"/>
    </source>
</evidence>
<dbReference type="OrthoDB" id="1729993at2759"/>
<protein>
    <submittedName>
        <fullName evidence="1">Uncharacterized protein</fullName>
    </submittedName>
</protein>
<sequence>MTPLSSRLFKDVEPDDISIEACKCLGDKGICWLTKFFNIILKTKKMLDEWRMSVLIHIFKNKSDAQDCANYKGSDRARILYVRGQKFIIFKYPQAFHSSLKLTLGLYFFL</sequence>
<dbReference type="EMBL" id="JAGYWB010000008">
    <property type="protein sequence ID" value="KAI0513620.1"/>
    <property type="molecule type" value="Genomic_DNA"/>
</dbReference>
<organism evidence="1 2">
    <name type="scientific">Dendrobium nobile</name>
    <name type="common">Orchid</name>
    <dbReference type="NCBI Taxonomy" id="94219"/>
    <lineage>
        <taxon>Eukaryota</taxon>
        <taxon>Viridiplantae</taxon>
        <taxon>Streptophyta</taxon>
        <taxon>Embryophyta</taxon>
        <taxon>Tracheophyta</taxon>
        <taxon>Spermatophyta</taxon>
        <taxon>Magnoliopsida</taxon>
        <taxon>Liliopsida</taxon>
        <taxon>Asparagales</taxon>
        <taxon>Orchidaceae</taxon>
        <taxon>Epidendroideae</taxon>
        <taxon>Malaxideae</taxon>
        <taxon>Dendrobiinae</taxon>
        <taxon>Dendrobium</taxon>
    </lineage>
</organism>
<dbReference type="AlphaFoldDB" id="A0A8T3BI16"/>
<reference evidence="1" key="1">
    <citation type="journal article" date="2022" name="Front. Genet.">
        <title>Chromosome-Scale Assembly of the Dendrobium nobile Genome Provides Insights Into the Molecular Mechanism of the Biosynthesis of the Medicinal Active Ingredient of Dendrobium.</title>
        <authorList>
            <person name="Xu Q."/>
            <person name="Niu S.-C."/>
            <person name="Li K.-L."/>
            <person name="Zheng P.-J."/>
            <person name="Zhang X.-J."/>
            <person name="Jia Y."/>
            <person name="Liu Y."/>
            <person name="Niu Y.-X."/>
            <person name="Yu L.-H."/>
            <person name="Chen D.-F."/>
            <person name="Zhang G.-Q."/>
        </authorList>
    </citation>
    <scope>NUCLEOTIDE SEQUENCE</scope>
    <source>
        <tissue evidence="1">Leaf</tissue>
    </source>
</reference>
<comment type="caution">
    <text evidence="1">The sequence shown here is derived from an EMBL/GenBank/DDBJ whole genome shotgun (WGS) entry which is preliminary data.</text>
</comment>
<dbReference type="Proteomes" id="UP000829196">
    <property type="component" value="Unassembled WGS sequence"/>
</dbReference>
<name>A0A8T3BI16_DENNO</name>
<keyword evidence="2" id="KW-1185">Reference proteome</keyword>
<evidence type="ECO:0000313" key="1">
    <source>
        <dbReference type="EMBL" id="KAI0513620.1"/>
    </source>
</evidence>
<gene>
    <name evidence="1" type="ORF">KFK09_009649</name>
</gene>